<reference evidence="2" key="2">
    <citation type="submission" date="2023-01" db="EMBL/GenBank/DDBJ databases">
        <authorList>
            <person name="Sun Q."/>
            <person name="Evtushenko L."/>
        </authorList>
    </citation>
    <scope>NUCLEOTIDE SEQUENCE</scope>
    <source>
        <strain evidence="2">VKM B-2748</strain>
    </source>
</reference>
<name>A0A9W6JS65_9HYPH</name>
<dbReference type="NCBIfam" id="NF004633">
    <property type="entry name" value="PRK05978.1"/>
    <property type="match status" value="1"/>
</dbReference>
<evidence type="ECO:0008006" key="4">
    <source>
        <dbReference type="Google" id="ProtNLM"/>
    </source>
</evidence>
<dbReference type="AlphaFoldDB" id="A0A9W6JS65"/>
<dbReference type="Proteomes" id="UP001143309">
    <property type="component" value="Unassembled WGS sequence"/>
</dbReference>
<dbReference type="EMBL" id="BSFL01000003">
    <property type="protein sequence ID" value="GLK80809.1"/>
    <property type="molecule type" value="Genomic_DNA"/>
</dbReference>
<protein>
    <recommendedName>
        <fullName evidence="4">DUF983 domain-containing protein</fullName>
    </recommendedName>
</protein>
<keyword evidence="1" id="KW-1133">Transmembrane helix</keyword>
<keyword evidence="1" id="KW-0472">Membrane</keyword>
<keyword evidence="3" id="KW-1185">Reference proteome</keyword>
<feature type="transmembrane region" description="Helical" evidence="1">
    <location>
        <begin position="68"/>
        <end position="87"/>
    </location>
</feature>
<proteinExistence type="predicted"/>
<feature type="transmembrane region" description="Helical" evidence="1">
    <location>
        <begin position="93"/>
        <end position="112"/>
    </location>
</feature>
<evidence type="ECO:0000313" key="3">
    <source>
        <dbReference type="Proteomes" id="UP001143309"/>
    </source>
</evidence>
<dbReference type="RefSeq" id="WP_271201291.1">
    <property type="nucleotide sequence ID" value="NZ_BSFL01000003.1"/>
</dbReference>
<evidence type="ECO:0000313" key="2">
    <source>
        <dbReference type="EMBL" id="GLK80809.1"/>
    </source>
</evidence>
<sequence length="151" mass="16162">MTLEPHRHDESAEGPPRAVAQAIGRGLKLRCPACGEGRLFRAYLKVNDACPACGEALHHQRADDAPPYVVISIVAHVIVAALMAVELTWKPEIWVHLVLWIPLTIAMSLALLPPVKGALVGLQWALRMHGFGGADDDAHLAPAPAGRGPRA</sequence>
<accession>A0A9W6JS65</accession>
<dbReference type="Pfam" id="PF06170">
    <property type="entry name" value="DUF983"/>
    <property type="match status" value="1"/>
</dbReference>
<comment type="caution">
    <text evidence="2">The sequence shown here is derived from an EMBL/GenBank/DDBJ whole genome shotgun (WGS) entry which is preliminary data.</text>
</comment>
<evidence type="ECO:0000256" key="1">
    <source>
        <dbReference type="SAM" id="Phobius"/>
    </source>
</evidence>
<keyword evidence="1" id="KW-0812">Transmembrane</keyword>
<gene>
    <name evidence="2" type="ORF">GCM10008174_25500</name>
</gene>
<reference evidence="2" key="1">
    <citation type="journal article" date="2014" name="Int. J. Syst. Evol. Microbiol.">
        <title>Complete genome sequence of Corynebacterium casei LMG S-19264T (=DSM 44701T), isolated from a smear-ripened cheese.</title>
        <authorList>
            <consortium name="US DOE Joint Genome Institute (JGI-PGF)"/>
            <person name="Walter F."/>
            <person name="Albersmeier A."/>
            <person name="Kalinowski J."/>
            <person name="Ruckert C."/>
        </authorList>
    </citation>
    <scope>NUCLEOTIDE SEQUENCE</scope>
    <source>
        <strain evidence="2">VKM B-2748</strain>
    </source>
</reference>
<dbReference type="InterPro" id="IPR009325">
    <property type="entry name" value="DUF983"/>
</dbReference>
<organism evidence="2 3">
    <name type="scientific">Methylopila turkensis</name>
    <dbReference type="NCBI Taxonomy" id="1437816"/>
    <lineage>
        <taxon>Bacteria</taxon>
        <taxon>Pseudomonadati</taxon>
        <taxon>Pseudomonadota</taxon>
        <taxon>Alphaproteobacteria</taxon>
        <taxon>Hyphomicrobiales</taxon>
        <taxon>Methylopilaceae</taxon>
        <taxon>Methylopila</taxon>
    </lineage>
</organism>